<dbReference type="Gene3D" id="3.30.50.10">
    <property type="entry name" value="Erythroid Transcription Factor GATA-1, subunit A"/>
    <property type="match status" value="1"/>
</dbReference>
<organism evidence="7 8">
    <name type="scientific">Wickerhamomyces ciferrii (strain ATCC 14091 / BCRC 22168 / CBS 111 / JCM 3599 / NBRC 0793 / NRRL Y-1031 F-60-10)</name>
    <name type="common">Yeast</name>
    <name type="synonym">Pichia ciferrii</name>
    <dbReference type="NCBI Taxonomy" id="1206466"/>
    <lineage>
        <taxon>Eukaryota</taxon>
        <taxon>Fungi</taxon>
        <taxon>Dikarya</taxon>
        <taxon>Ascomycota</taxon>
        <taxon>Saccharomycotina</taxon>
        <taxon>Saccharomycetes</taxon>
        <taxon>Phaffomycetales</taxon>
        <taxon>Wickerhamomycetaceae</taxon>
        <taxon>Wickerhamomyces</taxon>
    </lineage>
</organism>
<feature type="region of interest" description="Disordered" evidence="5">
    <location>
        <begin position="64"/>
        <end position="95"/>
    </location>
</feature>
<dbReference type="PROSITE" id="PS50114">
    <property type="entry name" value="GATA_ZN_FINGER_2"/>
    <property type="match status" value="1"/>
</dbReference>
<dbReference type="eggNOG" id="KOG1601">
    <property type="taxonomic scope" value="Eukaryota"/>
</dbReference>
<name>K0KWC7_WICCF</name>
<evidence type="ECO:0000256" key="3">
    <source>
        <dbReference type="ARBA" id="ARBA00022833"/>
    </source>
</evidence>
<keyword evidence="3" id="KW-0862">Zinc</keyword>
<dbReference type="InterPro" id="IPR051140">
    <property type="entry name" value="GATA_TF"/>
</dbReference>
<feature type="compositionally biased region" description="Low complexity" evidence="5">
    <location>
        <begin position="298"/>
        <end position="312"/>
    </location>
</feature>
<keyword evidence="2 4" id="KW-0863">Zinc-finger</keyword>
<dbReference type="AlphaFoldDB" id="K0KWC7"/>
<dbReference type="GO" id="GO:0006355">
    <property type="term" value="P:regulation of DNA-templated transcription"/>
    <property type="evidence" value="ECO:0007669"/>
    <property type="project" value="InterPro"/>
</dbReference>
<dbReference type="PROSITE" id="PS00344">
    <property type="entry name" value="GATA_ZN_FINGER_1"/>
    <property type="match status" value="1"/>
</dbReference>
<feature type="region of interest" description="Disordered" evidence="5">
    <location>
        <begin position="1"/>
        <end position="38"/>
    </location>
</feature>
<protein>
    <submittedName>
        <fullName evidence="7">GATA transcription factor 6</fullName>
    </submittedName>
</protein>
<dbReference type="SMART" id="SM00401">
    <property type="entry name" value="ZnF_GATA"/>
    <property type="match status" value="1"/>
</dbReference>
<evidence type="ECO:0000313" key="7">
    <source>
        <dbReference type="EMBL" id="CCH45463.1"/>
    </source>
</evidence>
<feature type="region of interest" description="Disordered" evidence="5">
    <location>
        <begin position="248"/>
        <end position="346"/>
    </location>
</feature>
<dbReference type="EMBL" id="CAIF01000197">
    <property type="protein sequence ID" value="CCH45463.1"/>
    <property type="molecule type" value="Genomic_DNA"/>
</dbReference>
<evidence type="ECO:0000256" key="5">
    <source>
        <dbReference type="SAM" id="MobiDB-lite"/>
    </source>
</evidence>
<accession>K0KWC7</accession>
<evidence type="ECO:0000259" key="6">
    <source>
        <dbReference type="PROSITE" id="PS50114"/>
    </source>
</evidence>
<reference evidence="7 8" key="1">
    <citation type="journal article" date="2012" name="Eukaryot. Cell">
        <title>Draft genome sequence of Wickerhamomyces ciferrii NRRL Y-1031 F-60-10.</title>
        <authorList>
            <person name="Schneider J."/>
            <person name="Andrea H."/>
            <person name="Blom J."/>
            <person name="Jaenicke S."/>
            <person name="Ruckert C."/>
            <person name="Schorsch C."/>
            <person name="Szczepanowski R."/>
            <person name="Farwick M."/>
            <person name="Goesmann A."/>
            <person name="Puhler A."/>
            <person name="Schaffer S."/>
            <person name="Tauch A."/>
            <person name="Kohler T."/>
            <person name="Brinkrolf K."/>
        </authorList>
    </citation>
    <scope>NUCLEOTIDE SEQUENCE [LARGE SCALE GENOMIC DNA]</scope>
    <source>
        <strain evidence="8">ATCC 14091 / BCRC 22168 / CBS 111 / JCM 3599 / NBRC 0793 / NRRL Y-1031 F-60-10</strain>
    </source>
</reference>
<feature type="domain" description="GATA-type" evidence="6">
    <location>
        <begin position="352"/>
        <end position="387"/>
    </location>
</feature>
<feature type="compositionally biased region" description="Polar residues" evidence="5">
    <location>
        <begin position="64"/>
        <end position="74"/>
    </location>
</feature>
<keyword evidence="8" id="KW-1185">Reference proteome</keyword>
<proteinExistence type="predicted"/>
<dbReference type="GO" id="GO:0043565">
    <property type="term" value="F:sequence-specific DNA binding"/>
    <property type="evidence" value="ECO:0007669"/>
    <property type="project" value="InterPro"/>
</dbReference>
<gene>
    <name evidence="7" type="ORF">BN7_5045</name>
</gene>
<dbReference type="Pfam" id="PF00320">
    <property type="entry name" value="GATA"/>
    <property type="match status" value="1"/>
</dbReference>
<feature type="compositionally biased region" description="Low complexity" evidence="5">
    <location>
        <begin position="263"/>
        <end position="284"/>
    </location>
</feature>
<dbReference type="InterPro" id="IPR013088">
    <property type="entry name" value="Znf_NHR/GATA"/>
</dbReference>
<feature type="region of interest" description="Disordered" evidence="5">
    <location>
        <begin position="118"/>
        <end position="150"/>
    </location>
</feature>
<feature type="compositionally biased region" description="Low complexity" evidence="5">
    <location>
        <begin position="324"/>
        <end position="340"/>
    </location>
</feature>
<sequence>MNNQGFVSNINSRIRHGVNSNGLESSSSTQLPPLSNMNERLPSIGELFNNNGNHGIIEPFQPINNYTYNQQPRSTPFDPPHYSNYNNNSSLQTPLSTDSILSQNLNNSRRESYEYTLNQIPSNQRAVSPGFESSEDEETPQLATSTTDHDDRYVSKNDHSKYLYLDTMAHLAELCNLIEKGVESSKEIHDFYQNEQYKLYSGLVNSLEDGTCDFSKDSIEKIMNNLNITRNFYQKIYEHRGELIKEDATRERYATSDNSLSISPEGETTSGETTSEAGTSSEKTTPLEYGRTISPEPRTSSSSSSTMTMTTRSTKDRSLSISPKTNGSKIGKKSSSSTNGKIKKAKAKKTAYIPGKLCKQCDSDETPEWRRGPYGSATLCNACGLFYTKLMNKYHDLELAKSLMDKRRIEGLKNDRRIPNMGAKDLYKTLK</sequence>
<evidence type="ECO:0000256" key="1">
    <source>
        <dbReference type="ARBA" id="ARBA00022723"/>
    </source>
</evidence>
<evidence type="ECO:0000256" key="2">
    <source>
        <dbReference type="ARBA" id="ARBA00022771"/>
    </source>
</evidence>
<evidence type="ECO:0000256" key="4">
    <source>
        <dbReference type="PROSITE-ProRule" id="PRU00094"/>
    </source>
</evidence>
<evidence type="ECO:0000313" key="8">
    <source>
        <dbReference type="Proteomes" id="UP000009328"/>
    </source>
</evidence>
<dbReference type="HOGENOM" id="CLU_636484_0_0_1"/>
<dbReference type="GO" id="GO:0008270">
    <property type="term" value="F:zinc ion binding"/>
    <property type="evidence" value="ECO:0007669"/>
    <property type="project" value="UniProtKB-KW"/>
</dbReference>
<dbReference type="STRING" id="1206466.K0KWC7"/>
<keyword evidence="1" id="KW-0479">Metal-binding</keyword>
<dbReference type="PANTHER" id="PTHR45658">
    <property type="entry name" value="GATA TRANSCRIPTION FACTOR"/>
    <property type="match status" value="1"/>
</dbReference>
<dbReference type="SUPFAM" id="SSF57716">
    <property type="entry name" value="Glucocorticoid receptor-like (DNA-binding domain)"/>
    <property type="match status" value="1"/>
</dbReference>
<dbReference type="CDD" id="cd00202">
    <property type="entry name" value="ZnF_GATA"/>
    <property type="match status" value="1"/>
</dbReference>
<dbReference type="InterPro" id="IPR000679">
    <property type="entry name" value="Znf_GATA"/>
</dbReference>
<dbReference type="Proteomes" id="UP000009328">
    <property type="component" value="Unassembled WGS sequence"/>
</dbReference>
<comment type="caution">
    <text evidence="7">The sequence shown here is derived from an EMBL/GenBank/DDBJ whole genome shotgun (WGS) entry which is preliminary data.</text>
</comment>
<dbReference type="InParanoid" id="K0KWC7"/>